<evidence type="ECO:0000313" key="1">
    <source>
        <dbReference type="EMBL" id="MFC4248171.1"/>
    </source>
</evidence>
<dbReference type="Proteomes" id="UP001595821">
    <property type="component" value="Unassembled WGS sequence"/>
</dbReference>
<comment type="caution">
    <text evidence="1">The sequence shown here is derived from an EMBL/GenBank/DDBJ whole genome shotgun (WGS) entry which is preliminary data.</text>
</comment>
<accession>A0ABD5P1Q2</accession>
<organism evidence="1 2">
    <name type="scientific">Natribaculum luteum</name>
    <dbReference type="NCBI Taxonomy" id="1586232"/>
    <lineage>
        <taxon>Archaea</taxon>
        <taxon>Methanobacteriati</taxon>
        <taxon>Methanobacteriota</taxon>
        <taxon>Stenosarchaea group</taxon>
        <taxon>Halobacteria</taxon>
        <taxon>Halobacteriales</taxon>
        <taxon>Natrialbaceae</taxon>
        <taxon>Natribaculum</taxon>
    </lineage>
</organism>
<sequence length="44" mass="4983">MSESALERFHDLLESGSPSTLVDDAEFVDGEVIVFTDYYRVELT</sequence>
<name>A0ABD5P1Q2_9EURY</name>
<dbReference type="EMBL" id="JBHSDJ010000117">
    <property type="protein sequence ID" value="MFC4248171.1"/>
    <property type="molecule type" value="Genomic_DNA"/>
</dbReference>
<protein>
    <submittedName>
        <fullName evidence="1">Uncharacterized protein</fullName>
    </submittedName>
</protein>
<proteinExistence type="predicted"/>
<evidence type="ECO:0000313" key="2">
    <source>
        <dbReference type="Proteomes" id="UP001595821"/>
    </source>
</evidence>
<dbReference type="AlphaFoldDB" id="A0ABD5P1Q2"/>
<gene>
    <name evidence="1" type="ORF">ACFOZ7_14755</name>
</gene>
<dbReference type="GeneID" id="76530266"/>
<reference evidence="1 2" key="1">
    <citation type="journal article" date="2014" name="Int. J. Syst. Evol. Microbiol.">
        <title>Complete genome sequence of Corynebacterium casei LMG S-19264T (=DSM 44701T), isolated from a smear-ripened cheese.</title>
        <authorList>
            <consortium name="US DOE Joint Genome Institute (JGI-PGF)"/>
            <person name="Walter F."/>
            <person name="Albersmeier A."/>
            <person name="Kalinowski J."/>
            <person name="Ruckert C."/>
        </authorList>
    </citation>
    <scope>NUCLEOTIDE SEQUENCE [LARGE SCALE GENOMIC DNA]</scope>
    <source>
        <strain evidence="1 2">IBRC-M 10912</strain>
    </source>
</reference>
<dbReference type="RefSeq" id="WP_265781571.1">
    <property type="nucleotide sequence ID" value="NZ_CP095397.1"/>
</dbReference>